<reference evidence="3 4" key="1">
    <citation type="submission" date="2024-04" db="EMBL/GenBank/DDBJ databases">
        <authorList>
            <person name="Fracassetti M."/>
        </authorList>
    </citation>
    <scope>NUCLEOTIDE SEQUENCE [LARGE SCALE GENOMIC DNA]</scope>
</reference>
<evidence type="ECO:0000313" key="4">
    <source>
        <dbReference type="Proteomes" id="UP001497516"/>
    </source>
</evidence>
<feature type="region of interest" description="Disordered" evidence="1">
    <location>
        <begin position="1"/>
        <end position="28"/>
    </location>
</feature>
<evidence type="ECO:0000259" key="2">
    <source>
        <dbReference type="Pfam" id="PF13456"/>
    </source>
</evidence>
<dbReference type="Proteomes" id="UP001497516">
    <property type="component" value="Chromosome 9"/>
</dbReference>
<accession>A0AAV2GMB1</accession>
<gene>
    <name evidence="3" type="ORF">LTRI10_LOCUS51164</name>
</gene>
<keyword evidence="4" id="KW-1185">Reference proteome</keyword>
<dbReference type="EMBL" id="OZ034822">
    <property type="protein sequence ID" value="CAL1411829.1"/>
    <property type="molecule type" value="Genomic_DNA"/>
</dbReference>
<dbReference type="PANTHER" id="PTHR47074:SF21">
    <property type="entry name" value="RNASE H TYPE-1 DOMAIN-CONTAINING PROTEIN"/>
    <property type="match status" value="1"/>
</dbReference>
<dbReference type="InterPro" id="IPR002156">
    <property type="entry name" value="RNaseH_domain"/>
</dbReference>
<dbReference type="CDD" id="cd06222">
    <property type="entry name" value="RNase_H_like"/>
    <property type="match status" value="1"/>
</dbReference>
<dbReference type="Gene3D" id="3.30.420.10">
    <property type="entry name" value="Ribonuclease H-like superfamily/Ribonuclease H"/>
    <property type="match status" value="1"/>
</dbReference>
<dbReference type="InterPro" id="IPR036397">
    <property type="entry name" value="RNaseH_sf"/>
</dbReference>
<dbReference type="InterPro" id="IPR052929">
    <property type="entry name" value="RNase_H-like_EbsB-rel"/>
</dbReference>
<dbReference type="GO" id="GO:0003676">
    <property type="term" value="F:nucleic acid binding"/>
    <property type="evidence" value="ECO:0007669"/>
    <property type="project" value="InterPro"/>
</dbReference>
<dbReference type="AlphaFoldDB" id="A0AAV2GMB1"/>
<organism evidence="3 4">
    <name type="scientific">Linum trigynum</name>
    <dbReference type="NCBI Taxonomy" id="586398"/>
    <lineage>
        <taxon>Eukaryota</taxon>
        <taxon>Viridiplantae</taxon>
        <taxon>Streptophyta</taxon>
        <taxon>Embryophyta</taxon>
        <taxon>Tracheophyta</taxon>
        <taxon>Spermatophyta</taxon>
        <taxon>Magnoliopsida</taxon>
        <taxon>eudicotyledons</taxon>
        <taxon>Gunneridae</taxon>
        <taxon>Pentapetalae</taxon>
        <taxon>rosids</taxon>
        <taxon>fabids</taxon>
        <taxon>Malpighiales</taxon>
        <taxon>Linaceae</taxon>
        <taxon>Linum</taxon>
    </lineage>
</organism>
<dbReference type="GO" id="GO:0004523">
    <property type="term" value="F:RNA-DNA hybrid ribonuclease activity"/>
    <property type="evidence" value="ECO:0007669"/>
    <property type="project" value="InterPro"/>
</dbReference>
<evidence type="ECO:0000313" key="3">
    <source>
        <dbReference type="EMBL" id="CAL1411829.1"/>
    </source>
</evidence>
<name>A0AAV2GMB1_9ROSI</name>
<dbReference type="PANTHER" id="PTHR47074">
    <property type="entry name" value="BNAC02G40300D PROTEIN"/>
    <property type="match status" value="1"/>
</dbReference>
<evidence type="ECO:0000256" key="1">
    <source>
        <dbReference type="SAM" id="MobiDB-lite"/>
    </source>
</evidence>
<protein>
    <recommendedName>
        <fullName evidence="2">RNase H type-1 domain-containing protein</fullName>
    </recommendedName>
</protein>
<sequence>MGNRWKSDRSLGGIPKPEQPGDDSGRGAKPYLAKTTVGWLKMNVDVVVVTGKGTGYGAVVRDEMWNFLYAAVRRERAQWSPDLAEIRAIQFGFRLKEMHDLRQIVVETDCQTIFLSLKNKGRTRTDAGLLIEEIEMEANRTGSIKWSFARRECNQTTHLLAHTQCSWDAEEFWAGRPPVFLLSILEHDTIIN</sequence>
<proteinExistence type="predicted"/>
<dbReference type="InterPro" id="IPR044730">
    <property type="entry name" value="RNase_H-like_dom_plant"/>
</dbReference>
<dbReference type="Pfam" id="PF13456">
    <property type="entry name" value="RVT_3"/>
    <property type="match status" value="1"/>
</dbReference>
<feature type="domain" description="RNase H type-1" evidence="2">
    <location>
        <begin position="43"/>
        <end position="162"/>
    </location>
</feature>